<dbReference type="Pfam" id="PF16925">
    <property type="entry name" value="TetR_C_13"/>
    <property type="match status" value="1"/>
</dbReference>
<sequence length="199" mass="21650">MARPSSFDREDALANARNLFWRKGFHATSLKDIEAALSLKPGSIYAAFGSKKALFSEALTYYAHGVAEEFRSHMAQSDSPLTGLIGYVRSITHQSENKMPSNACMVFKTALELANDDSDLKELAAQQLTGMANLFAGAFEDARHAGEIAPDVDPHRAAVKLQTSITGLRGMIESGLPAADVQNLIDDIIADMERLRVVH</sequence>
<keyword evidence="1" id="KW-0805">Transcription regulation</keyword>
<evidence type="ECO:0000256" key="1">
    <source>
        <dbReference type="ARBA" id="ARBA00023015"/>
    </source>
</evidence>
<dbReference type="EMBL" id="JPWB01000002">
    <property type="protein sequence ID" value="RCK24143.1"/>
    <property type="molecule type" value="Genomic_DNA"/>
</dbReference>
<dbReference type="PANTHER" id="PTHR47506:SF10">
    <property type="entry name" value="TRANSCRIPTIONAL REGULATORY PROTEIN"/>
    <property type="match status" value="1"/>
</dbReference>
<reference evidence="6 7" key="1">
    <citation type="submission" date="2014-07" db="EMBL/GenBank/DDBJ databases">
        <title>Draft genome sequence of Thalassospira profundimaris R8-17.</title>
        <authorList>
            <person name="Lai Q."/>
            <person name="Shao Z."/>
        </authorList>
    </citation>
    <scope>NUCLEOTIDE SEQUENCE [LARGE SCALE GENOMIC DNA]</scope>
    <source>
        <strain evidence="6 7">R8-17</strain>
    </source>
</reference>
<dbReference type="InterPro" id="IPR009057">
    <property type="entry name" value="Homeodomain-like_sf"/>
</dbReference>
<keyword evidence="2 4" id="KW-0238">DNA-binding</keyword>
<evidence type="ECO:0000256" key="4">
    <source>
        <dbReference type="PROSITE-ProRule" id="PRU00335"/>
    </source>
</evidence>
<dbReference type="InterPro" id="IPR001647">
    <property type="entry name" value="HTH_TetR"/>
</dbReference>
<comment type="caution">
    <text evidence="6">The sequence shown here is derived from an EMBL/GenBank/DDBJ whole genome shotgun (WGS) entry which is preliminary data.</text>
</comment>
<dbReference type="Gene3D" id="1.10.10.60">
    <property type="entry name" value="Homeodomain-like"/>
    <property type="match status" value="1"/>
</dbReference>
<dbReference type="AlphaFoldDB" id="A0A367VG56"/>
<evidence type="ECO:0000259" key="5">
    <source>
        <dbReference type="PROSITE" id="PS50977"/>
    </source>
</evidence>
<evidence type="ECO:0000313" key="7">
    <source>
        <dbReference type="Proteomes" id="UP000253061"/>
    </source>
</evidence>
<feature type="domain" description="HTH tetR-type" evidence="5">
    <location>
        <begin position="6"/>
        <end position="66"/>
    </location>
</feature>
<dbReference type="GO" id="GO:0003677">
    <property type="term" value="F:DNA binding"/>
    <property type="evidence" value="ECO:0007669"/>
    <property type="project" value="UniProtKB-UniRule"/>
</dbReference>
<evidence type="ECO:0000313" key="6">
    <source>
        <dbReference type="EMBL" id="RCK24143.1"/>
    </source>
</evidence>
<dbReference type="SUPFAM" id="SSF46689">
    <property type="entry name" value="Homeodomain-like"/>
    <property type="match status" value="1"/>
</dbReference>
<proteinExistence type="predicted"/>
<dbReference type="InterPro" id="IPR036271">
    <property type="entry name" value="Tet_transcr_reg_TetR-rel_C_sf"/>
</dbReference>
<dbReference type="PROSITE" id="PS50977">
    <property type="entry name" value="HTH_TETR_2"/>
    <property type="match status" value="1"/>
</dbReference>
<keyword evidence="3" id="KW-0804">Transcription</keyword>
<dbReference type="Proteomes" id="UP000253061">
    <property type="component" value="Unassembled WGS sequence"/>
</dbReference>
<gene>
    <name evidence="6" type="ORF">TH6_05365</name>
</gene>
<organism evidence="6 7">
    <name type="scientific">Thalassospira profundimaris</name>
    <dbReference type="NCBI Taxonomy" id="502049"/>
    <lineage>
        <taxon>Bacteria</taxon>
        <taxon>Pseudomonadati</taxon>
        <taxon>Pseudomonadota</taxon>
        <taxon>Alphaproteobacteria</taxon>
        <taxon>Rhodospirillales</taxon>
        <taxon>Thalassospiraceae</taxon>
        <taxon>Thalassospira</taxon>
    </lineage>
</organism>
<dbReference type="SUPFAM" id="SSF48498">
    <property type="entry name" value="Tetracyclin repressor-like, C-terminal domain"/>
    <property type="match status" value="1"/>
</dbReference>
<evidence type="ECO:0000256" key="3">
    <source>
        <dbReference type="ARBA" id="ARBA00023163"/>
    </source>
</evidence>
<dbReference type="Gene3D" id="1.10.357.10">
    <property type="entry name" value="Tetracycline Repressor, domain 2"/>
    <property type="match status" value="1"/>
</dbReference>
<feature type="DNA-binding region" description="H-T-H motif" evidence="4">
    <location>
        <begin position="29"/>
        <end position="48"/>
    </location>
</feature>
<evidence type="ECO:0000256" key="2">
    <source>
        <dbReference type="ARBA" id="ARBA00023125"/>
    </source>
</evidence>
<dbReference type="RefSeq" id="WP_062957093.1">
    <property type="nucleotide sequence ID" value="NZ_JPWB01000002.1"/>
</dbReference>
<accession>A0A367VG56</accession>
<dbReference type="Pfam" id="PF00440">
    <property type="entry name" value="TetR_N"/>
    <property type="match status" value="1"/>
</dbReference>
<protein>
    <recommendedName>
        <fullName evidence="5">HTH tetR-type domain-containing protein</fullName>
    </recommendedName>
</protein>
<dbReference type="PANTHER" id="PTHR47506">
    <property type="entry name" value="TRANSCRIPTIONAL REGULATORY PROTEIN"/>
    <property type="match status" value="1"/>
</dbReference>
<dbReference type="InterPro" id="IPR011075">
    <property type="entry name" value="TetR_C"/>
</dbReference>
<name>A0A367VG56_9PROT</name>